<sequence length="56" mass="6220">MVDVVIVLMPAPEKERAAVVKYVDIGSTIIENLLSGNKSLGFMLKKQLNCQIFEII</sequence>
<reference evidence="1 2" key="1">
    <citation type="submission" date="2016-10" db="EMBL/GenBank/DDBJ databases">
        <authorList>
            <person name="de Groot N.N."/>
        </authorList>
    </citation>
    <scope>NUCLEOTIDE SEQUENCE [LARGE SCALE GENOMIC DNA]</scope>
    <source>
        <strain evidence="1 2">DSM 21039</strain>
    </source>
</reference>
<accession>A0A1H8FIC5</accession>
<protein>
    <submittedName>
        <fullName evidence="1">Uncharacterized protein</fullName>
    </submittedName>
</protein>
<evidence type="ECO:0000313" key="2">
    <source>
        <dbReference type="Proteomes" id="UP000198984"/>
    </source>
</evidence>
<dbReference type="STRING" id="573321.SAMN04488505_109197"/>
<name>A0A1H8FIC5_9BACT</name>
<evidence type="ECO:0000313" key="1">
    <source>
        <dbReference type="EMBL" id="SEN30818.1"/>
    </source>
</evidence>
<keyword evidence="2" id="KW-1185">Reference proteome</keyword>
<organism evidence="1 2">
    <name type="scientific">Chitinophaga rupis</name>
    <dbReference type="NCBI Taxonomy" id="573321"/>
    <lineage>
        <taxon>Bacteria</taxon>
        <taxon>Pseudomonadati</taxon>
        <taxon>Bacteroidota</taxon>
        <taxon>Chitinophagia</taxon>
        <taxon>Chitinophagales</taxon>
        <taxon>Chitinophagaceae</taxon>
        <taxon>Chitinophaga</taxon>
    </lineage>
</organism>
<dbReference type="Proteomes" id="UP000198984">
    <property type="component" value="Unassembled WGS sequence"/>
</dbReference>
<dbReference type="EMBL" id="FOBB01000009">
    <property type="protein sequence ID" value="SEN30818.1"/>
    <property type="molecule type" value="Genomic_DNA"/>
</dbReference>
<gene>
    <name evidence="1" type="ORF">SAMN04488505_109197</name>
</gene>
<dbReference type="AlphaFoldDB" id="A0A1H8FIC5"/>
<proteinExistence type="predicted"/>